<name>A0A4S8LAD7_DENBC</name>
<organism evidence="2 3">
    <name type="scientific">Dendrothele bispora (strain CBS 962.96)</name>
    <dbReference type="NCBI Taxonomy" id="1314807"/>
    <lineage>
        <taxon>Eukaryota</taxon>
        <taxon>Fungi</taxon>
        <taxon>Dikarya</taxon>
        <taxon>Basidiomycota</taxon>
        <taxon>Agaricomycotina</taxon>
        <taxon>Agaricomycetes</taxon>
        <taxon>Agaricomycetidae</taxon>
        <taxon>Agaricales</taxon>
        <taxon>Agaricales incertae sedis</taxon>
        <taxon>Dendrothele</taxon>
    </lineage>
</organism>
<dbReference type="AlphaFoldDB" id="A0A4S8LAD7"/>
<evidence type="ECO:0000259" key="1">
    <source>
        <dbReference type="Pfam" id="PF20209"/>
    </source>
</evidence>
<proteinExistence type="predicted"/>
<dbReference type="InterPro" id="IPR046700">
    <property type="entry name" value="DUF6570"/>
</dbReference>
<dbReference type="OrthoDB" id="3221862at2759"/>
<protein>
    <recommendedName>
        <fullName evidence="1">DUF6570 domain-containing protein</fullName>
    </recommendedName>
</protein>
<evidence type="ECO:0000313" key="2">
    <source>
        <dbReference type="EMBL" id="THU85561.1"/>
    </source>
</evidence>
<evidence type="ECO:0000313" key="3">
    <source>
        <dbReference type="Proteomes" id="UP000297245"/>
    </source>
</evidence>
<reference evidence="2 3" key="1">
    <citation type="journal article" date="2019" name="Nat. Ecol. Evol.">
        <title>Megaphylogeny resolves global patterns of mushroom evolution.</title>
        <authorList>
            <person name="Varga T."/>
            <person name="Krizsan K."/>
            <person name="Foldi C."/>
            <person name="Dima B."/>
            <person name="Sanchez-Garcia M."/>
            <person name="Sanchez-Ramirez S."/>
            <person name="Szollosi G.J."/>
            <person name="Szarkandi J.G."/>
            <person name="Papp V."/>
            <person name="Albert L."/>
            <person name="Andreopoulos W."/>
            <person name="Angelini C."/>
            <person name="Antonin V."/>
            <person name="Barry K.W."/>
            <person name="Bougher N.L."/>
            <person name="Buchanan P."/>
            <person name="Buyck B."/>
            <person name="Bense V."/>
            <person name="Catcheside P."/>
            <person name="Chovatia M."/>
            <person name="Cooper J."/>
            <person name="Damon W."/>
            <person name="Desjardin D."/>
            <person name="Finy P."/>
            <person name="Geml J."/>
            <person name="Haridas S."/>
            <person name="Hughes K."/>
            <person name="Justo A."/>
            <person name="Karasinski D."/>
            <person name="Kautmanova I."/>
            <person name="Kiss B."/>
            <person name="Kocsube S."/>
            <person name="Kotiranta H."/>
            <person name="LaButti K.M."/>
            <person name="Lechner B.E."/>
            <person name="Liimatainen K."/>
            <person name="Lipzen A."/>
            <person name="Lukacs Z."/>
            <person name="Mihaltcheva S."/>
            <person name="Morgado L.N."/>
            <person name="Niskanen T."/>
            <person name="Noordeloos M.E."/>
            <person name="Ohm R.A."/>
            <person name="Ortiz-Santana B."/>
            <person name="Ovrebo C."/>
            <person name="Racz N."/>
            <person name="Riley R."/>
            <person name="Savchenko A."/>
            <person name="Shiryaev A."/>
            <person name="Soop K."/>
            <person name="Spirin V."/>
            <person name="Szebenyi C."/>
            <person name="Tomsovsky M."/>
            <person name="Tulloss R.E."/>
            <person name="Uehling J."/>
            <person name="Grigoriev I.V."/>
            <person name="Vagvolgyi C."/>
            <person name="Papp T."/>
            <person name="Martin F.M."/>
            <person name="Miettinen O."/>
            <person name="Hibbett D.S."/>
            <person name="Nagy L.G."/>
        </authorList>
    </citation>
    <scope>NUCLEOTIDE SEQUENCE [LARGE SCALE GENOMIC DNA]</scope>
    <source>
        <strain evidence="2 3">CBS 962.96</strain>
    </source>
</reference>
<feature type="non-terminal residue" evidence="2">
    <location>
        <position position="222"/>
    </location>
</feature>
<dbReference type="EMBL" id="ML179540">
    <property type="protein sequence ID" value="THU85561.1"/>
    <property type="molecule type" value="Genomic_DNA"/>
</dbReference>
<gene>
    <name evidence="2" type="ORF">K435DRAFT_685277</name>
</gene>
<accession>A0A4S8LAD7</accession>
<feature type="domain" description="DUF6570" evidence="1">
    <location>
        <begin position="155"/>
        <end position="220"/>
    </location>
</feature>
<dbReference type="Proteomes" id="UP000297245">
    <property type="component" value="Unassembled WGS sequence"/>
</dbReference>
<dbReference type="Pfam" id="PF20209">
    <property type="entry name" value="DUF6570"/>
    <property type="match status" value="1"/>
</dbReference>
<sequence>MRKLFVSHGYNHVNQYKKNEIIQLLEKHSCTSRCPQNISVFQCISESNTKPTISAPFPPRSLEPDLVHKIISDWTDEFHSTKIVEIGCAVCGQLKLCTNMTTLKSLKNHLHVLEKTGVTRKQRKSASDPITEIEGPVIDHSCAHVCEPCRKSLRNGQVPRISLANGLWIGNVPPELQCLNFTERLLIQKVRTNCCFVKVSSGMRKMISHVIAFETPVAKVYE</sequence>
<keyword evidence="3" id="KW-1185">Reference proteome</keyword>